<dbReference type="SMART" id="SM00642">
    <property type="entry name" value="Aamy"/>
    <property type="match status" value="1"/>
</dbReference>
<accession>A0A7Y9XF86</accession>
<dbReference type="NCBIfam" id="NF003811">
    <property type="entry name" value="PRK05402.1"/>
    <property type="match status" value="1"/>
</dbReference>
<comment type="subunit">
    <text evidence="9">Monomer.</text>
</comment>
<dbReference type="EMBL" id="JACCHL010000001">
    <property type="protein sequence ID" value="NYH53697.1"/>
    <property type="molecule type" value="Genomic_DNA"/>
</dbReference>
<comment type="similarity">
    <text evidence="3 9">Belongs to the glycosyl hydrolase 13 family. GlgB subfamily.</text>
</comment>
<dbReference type="Proteomes" id="UP000584931">
    <property type="component" value="Unassembled WGS sequence"/>
</dbReference>
<dbReference type="SUPFAM" id="SSF51011">
    <property type="entry name" value="Glycosyl hydrolase domain"/>
    <property type="match status" value="1"/>
</dbReference>
<evidence type="ECO:0000256" key="6">
    <source>
        <dbReference type="ARBA" id="ARBA00022679"/>
    </source>
</evidence>
<dbReference type="SUPFAM" id="SSF51445">
    <property type="entry name" value="(Trans)glycosidases"/>
    <property type="match status" value="1"/>
</dbReference>
<dbReference type="CDD" id="cd02855">
    <property type="entry name" value="E_set_GBE_prok_N"/>
    <property type="match status" value="1"/>
</dbReference>
<organism evidence="13 14">
    <name type="scientific">Nocardiopsis sinuspersici</name>
    <dbReference type="NCBI Taxonomy" id="501010"/>
    <lineage>
        <taxon>Bacteria</taxon>
        <taxon>Bacillati</taxon>
        <taxon>Actinomycetota</taxon>
        <taxon>Actinomycetes</taxon>
        <taxon>Streptosporangiales</taxon>
        <taxon>Nocardiopsidaceae</taxon>
        <taxon>Nocardiopsis</taxon>
    </lineage>
</organism>
<dbReference type="InterPro" id="IPR054169">
    <property type="entry name" value="GlgB_N"/>
</dbReference>
<dbReference type="InterPro" id="IPR013780">
    <property type="entry name" value="Glyco_hydro_b"/>
</dbReference>
<evidence type="ECO:0000256" key="8">
    <source>
        <dbReference type="ARBA" id="ARBA00023277"/>
    </source>
</evidence>
<evidence type="ECO:0000256" key="2">
    <source>
        <dbReference type="ARBA" id="ARBA00004964"/>
    </source>
</evidence>
<feature type="compositionally biased region" description="Low complexity" evidence="11">
    <location>
        <begin position="34"/>
        <end position="44"/>
    </location>
</feature>
<protein>
    <recommendedName>
        <fullName evidence="9">1,4-alpha-glucan branching enzyme GlgB</fullName>
        <ecNumber evidence="9">2.4.1.18</ecNumber>
    </recommendedName>
    <alternativeName>
        <fullName evidence="9">1,4-alpha-D-glucan:1,4-alpha-D-glucan 6-glucosyl-transferase</fullName>
    </alternativeName>
    <alternativeName>
        <fullName evidence="9">Alpha-(1-&gt;4)-glucan branching enzyme</fullName>
    </alternativeName>
    <alternativeName>
        <fullName evidence="9">Glycogen branching enzyme</fullName>
        <shortName evidence="9">BE</shortName>
    </alternativeName>
</protein>
<dbReference type="Gene3D" id="2.60.40.1180">
    <property type="entry name" value="Golgi alpha-mannosidase II"/>
    <property type="match status" value="1"/>
</dbReference>
<dbReference type="FunFam" id="2.60.40.10:FF:000169">
    <property type="entry name" value="1,4-alpha-glucan branching enzyme GlgB"/>
    <property type="match status" value="1"/>
</dbReference>
<comment type="caution">
    <text evidence="13">The sequence shown here is derived from an EMBL/GenBank/DDBJ whole genome shotgun (WGS) entry which is preliminary data.</text>
</comment>
<dbReference type="AlphaFoldDB" id="A0A7Y9XF86"/>
<dbReference type="Pfam" id="PF02806">
    <property type="entry name" value="Alpha-amylase_C"/>
    <property type="match status" value="1"/>
</dbReference>
<evidence type="ECO:0000256" key="9">
    <source>
        <dbReference type="HAMAP-Rule" id="MF_00685"/>
    </source>
</evidence>
<dbReference type="InterPro" id="IPR006407">
    <property type="entry name" value="GlgB"/>
</dbReference>
<keyword evidence="5 9" id="KW-0328">Glycosyltransferase</keyword>
<name>A0A7Y9XF86_9ACTN</name>
<feature type="compositionally biased region" description="Low complexity" evidence="11">
    <location>
        <begin position="66"/>
        <end position="115"/>
    </location>
</feature>
<dbReference type="Pfam" id="PF00128">
    <property type="entry name" value="Alpha-amylase"/>
    <property type="match status" value="1"/>
</dbReference>
<comment type="pathway">
    <text evidence="2 9">Glycan biosynthesis; glycogen biosynthesis.</text>
</comment>
<dbReference type="FunFam" id="3.20.20.80:FF:000003">
    <property type="entry name" value="1,4-alpha-glucan branching enzyme GlgB"/>
    <property type="match status" value="1"/>
</dbReference>
<dbReference type="PIRSF" id="PIRSF000463">
    <property type="entry name" value="GlgB"/>
    <property type="match status" value="1"/>
</dbReference>
<feature type="compositionally biased region" description="Basic and acidic residues" evidence="11">
    <location>
        <begin position="1"/>
        <end position="10"/>
    </location>
</feature>
<feature type="active site" description="Proton donor" evidence="9 10">
    <location>
        <position position="582"/>
    </location>
</feature>
<dbReference type="GO" id="GO:0003844">
    <property type="term" value="F:1,4-alpha-glucan branching enzyme activity"/>
    <property type="evidence" value="ECO:0007669"/>
    <property type="project" value="UniProtKB-UniRule"/>
</dbReference>
<proteinExistence type="inferred from homology"/>
<dbReference type="InterPro" id="IPR006047">
    <property type="entry name" value="GH13_cat_dom"/>
</dbReference>
<dbReference type="EC" id="2.4.1.18" evidence="9"/>
<sequence length="849" mass="93087">MTSPRSEQRPRASTAKDATTAKNTKSTKKPAVTEAAEAGAADGGMPVVEEFPVEKAEAVPGTADEAAPAGKPAKTAARGRTAAKGRAGNGGRAASAKAPAAGAAKAGTGAGARARPAARRKAAPDPGLIAELDRLVDGHHHDPHALLGVHTEGRGTVVRALRPGALEVHAVLADGSRLRLDHLHRGVFSAKVSRSRLTAAPDYRIAARYEADGPEHVAADPYRFAPTLGDLDLHLIGEGRHEELWNALGAHTRVEDTAMGEVAGTGFAVWAPDARGVRLIGDFNYWNGTGHPMRSLGATGVWELFLPGVGDGALYKFQILGADGHWRDKADPMARCTQMPPATASVVTTSAHTWGDQEWMAERKGVEQHRAPMSVYEVHLGSWRPGLGYAELAEQLVEYVSDMGFTHVELLPVAGHPYDGSWGYQVTSYYAPTPRFGSPDEFRHLVDSLHRAGIGVFLDWVPAHFPKDDWALARFDGTALYEHPDPRRGEHPDWGTLIFNYGRTEVRNFLIANALYWLEEFHIDGLRVDAVASMIYLDYSRDSGAWEPNAFGGRENLEAIDFLKDLNTVVYRRNPHAAMIAEESTAYTGVTTPVDHGGLGFGFKWNMGWMHDTLEYVKKEPIHRQYHHDDVTFSMVYAYSENYVLPLSHDEVVHGKQSLFNKPPGDEWQRSATLRALLAFMWSHPGKQLLFMGGEIAQGDEWLHQEGVPWWLLQFDHHAGVQRLVRALNEAYRPRPALWSRDTDPAGFRWLDGGDREGNTLSYLRHGDGGSVLACAVNFSPVPRTNWRMGLPSSGRWNAVLNTDEARFGGSDHPAPAHVDAEATPWHGQPFSAEVTLPPLGGVWFEPER</sequence>
<dbReference type="InterPro" id="IPR004193">
    <property type="entry name" value="Glyco_hydro_13_N"/>
</dbReference>
<dbReference type="NCBIfam" id="NF008967">
    <property type="entry name" value="PRK12313.1"/>
    <property type="match status" value="1"/>
</dbReference>
<evidence type="ECO:0000256" key="1">
    <source>
        <dbReference type="ARBA" id="ARBA00000826"/>
    </source>
</evidence>
<keyword evidence="7 9" id="KW-0320">Glycogen biosynthesis</keyword>
<dbReference type="FunFam" id="2.60.40.1180:FF:000002">
    <property type="entry name" value="1,4-alpha-glucan branching enzyme GlgB"/>
    <property type="match status" value="1"/>
</dbReference>
<dbReference type="InterPro" id="IPR013783">
    <property type="entry name" value="Ig-like_fold"/>
</dbReference>
<dbReference type="SUPFAM" id="SSF81296">
    <property type="entry name" value="E set domains"/>
    <property type="match status" value="2"/>
</dbReference>
<evidence type="ECO:0000256" key="5">
    <source>
        <dbReference type="ARBA" id="ARBA00022676"/>
    </source>
</evidence>
<dbReference type="InterPro" id="IPR006048">
    <property type="entry name" value="A-amylase/branching_C"/>
</dbReference>
<dbReference type="NCBIfam" id="TIGR01515">
    <property type="entry name" value="branching_enzym"/>
    <property type="match status" value="1"/>
</dbReference>
<dbReference type="RefSeq" id="WP_237683391.1">
    <property type="nucleotide sequence ID" value="NZ_JACCHL010000001.1"/>
</dbReference>
<reference evidence="13 14" key="1">
    <citation type="submission" date="2020-07" db="EMBL/GenBank/DDBJ databases">
        <title>Sequencing the genomes of 1000 actinobacteria strains.</title>
        <authorList>
            <person name="Klenk H.-P."/>
        </authorList>
    </citation>
    <scope>NUCLEOTIDE SEQUENCE [LARGE SCALE GENOMIC DNA]</scope>
    <source>
        <strain evidence="13 14">DSM 45278</strain>
    </source>
</reference>
<dbReference type="GO" id="GO:0004553">
    <property type="term" value="F:hydrolase activity, hydrolyzing O-glycosyl compounds"/>
    <property type="evidence" value="ECO:0007669"/>
    <property type="project" value="InterPro"/>
</dbReference>
<dbReference type="CDD" id="cd11322">
    <property type="entry name" value="AmyAc_Glg_BE"/>
    <property type="match status" value="1"/>
</dbReference>
<dbReference type="Gene3D" id="2.60.40.10">
    <property type="entry name" value="Immunoglobulins"/>
    <property type="match status" value="2"/>
</dbReference>
<evidence type="ECO:0000256" key="3">
    <source>
        <dbReference type="ARBA" id="ARBA00009000"/>
    </source>
</evidence>
<feature type="region of interest" description="Disordered" evidence="11">
    <location>
        <begin position="1"/>
        <end position="126"/>
    </location>
</feature>
<dbReference type="GO" id="GO:0005978">
    <property type="term" value="P:glycogen biosynthetic process"/>
    <property type="evidence" value="ECO:0007669"/>
    <property type="project" value="UniProtKB-UniRule"/>
</dbReference>
<feature type="active site" description="Nucleophile" evidence="9 10">
    <location>
        <position position="529"/>
    </location>
</feature>
<dbReference type="Pfam" id="PF02922">
    <property type="entry name" value="CBM_48"/>
    <property type="match status" value="1"/>
</dbReference>
<dbReference type="PANTHER" id="PTHR43651:SF3">
    <property type="entry name" value="1,4-ALPHA-GLUCAN-BRANCHING ENZYME"/>
    <property type="match status" value="1"/>
</dbReference>
<dbReference type="Gene3D" id="3.20.20.80">
    <property type="entry name" value="Glycosidases"/>
    <property type="match status" value="1"/>
</dbReference>
<feature type="domain" description="Glycosyl hydrolase family 13 catalytic" evidence="12">
    <location>
        <begin position="377"/>
        <end position="716"/>
    </location>
</feature>
<comment type="function">
    <text evidence="9">Catalyzes the formation of the alpha-1,6-glucosidic linkages in glycogen by scission of a 1,4-alpha-linked oligosaccharide from growing alpha-1,4-glucan chains and the subsequent attachment of the oligosaccharide to the alpha-1,6 position.</text>
</comment>
<dbReference type="InterPro" id="IPR044143">
    <property type="entry name" value="GlgB_N_E_set_prok"/>
</dbReference>
<comment type="catalytic activity">
    <reaction evidence="1 9">
        <text>Transfers a segment of a (1-&gt;4)-alpha-D-glucan chain to a primary hydroxy group in a similar glucan chain.</text>
        <dbReference type="EC" id="2.4.1.18"/>
    </reaction>
</comment>
<keyword evidence="6 9" id="KW-0808">Transferase</keyword>
<dbReference type="Pfam" id="PF22019">
    <property type="entry name" value="GlgB_N"/>
    <property type="match status" value="1"/>
</dbReference>
<dbReference type="GO" id="GO:0005829">
    <property type="term" value="C:cytosol"/>
    <property type="evidence" value="ECO:0007669"/>
    <property type="project" value="TreeGrafter"/>
</dbReference>
<keyword evidence="4 9" id="KW-0321">Glycogen metabolism</keyword>
<dbReference type="PANTHER" id="PTHR43651">
    <property type="entry name" value="1,4-ALPHA-GLUCAN-BRANCHING ENZYME"/>
    <property type="match status" value="1"/>
</dbReference>
<evidence type="ECO:0000256" key="7">
    <source>
        <dbReference type="ARBA" id="ARBA00023056"/>
    </source>
</evidence>
<evidence type="ECO:0000256" key="4">
    <source>
        <dbReference type="ARBA" id="ARBA00022600"/>
    </source>
</evidence>
<dbReference type="UniPathway" id="UPA00164"/>
<dbReference type="InterPro" id="IPR014756">
    <property type="entry name" value="Ig_E-set"/>
</dbReference>
<keyword evidence="8 9" id="KW-0119">Carbohydrate metabolism</keyword>
<evidence type="ECO:0000313" key="14">
    <source>
        <dbReference type="Proteomes" id="UP000584931"/>
    </source>
</evidence>
<dbReference type="GO" id="GO:0043169">
    <property type="term" value="F:cation binding"/>
    <property type="evidence" value="ECO:0007669"/>
    <property type="project" value="InterPro"/>
</dbReference>
<dbReference type="InterPro" id="IPR017853">
    <property type="entry name" value="GH"/>
</dbReference>
<feature type="compositionally biased region" description="Low complexity" evidence="11">
    <location>
        <begin position="12"/>
        <end position="24"/>
    </location>
</feature>
<evidence type="ECO:0000313" key="13">
    <source>
        <dbReference type="EMBL" id="NYH53697.1"/>
    </source>
</evidence>
<dbReference type="InterPro" id="IPR037439">
    <property type="entry name" value="Branching_enzy"/>
</dbReference>
<evidence type="ECO:0000256" key="10">
    <source>
        <dbReference type="PIRSR" id="PIRSR000463-1"/>
    </source>
</evidence>
<evidence type="ECO:0000256" key="11">
    <source>
        <dbReference type="SAM" id="MobiDB-lite"/>
    </source>
</evidence>
<gene>
    <name evidence="9" type="primary">glgB</name>
    <name evidence="13" type="ORF">HNR06_003286</name>
</gene>
<evidence type="ECO:0000259" key="12">
    <source>
        <dbReference type="SMART" id="SM00642"/>
    </source>
</evidence>
<dbReference type="HAMAP" id="MF_00685">
    <property type="entry name" value="GlgB"/>
    <property type="match status" value="1"/>
</dbReference>